<comment type="subcellular location">
    <subcellularLocation>
        <location evidence="1">Cytoplasm</location>
    </subcellularLocation>
</comment>
<comment type="similarity">
    <text evidence="5">Belongs to the Rap family.</text>
</comment>
<dbReference type="EMBL" id="CM001167">
    <property type="protein sequence ID" value="EGJ71143.1"/>
    <property type="molecule type" value="Genomic_DNA"/>
</dbReference>
<keyword evidence="7" id="KW-0472">Membrane</keyword>
<evidence type="ECO:0000256" key="1">
    <source>
        <dbReference type="ARBA" id="ARBA00004496"/>
    </source>
</evidence>
<dbReference type="PANTHER" id="PTHR46630">
    <property type="entry name" value="TETRATRICOPEPTIDE REPEAT PROTEIN 29"/>
    <property type="match status" value="1"/>
</dbReference>
<evidence type="ECO:0000256" key="3">
    <source>
        <dbReference type="ARBA" id="ARBA00022737"/>
    </source>
</evidence>
<dbReference type="PANTHER" id="PTHR46630:SF1">
    <property type="entry name" value="TETRATRICOPEPTIDE REPEAT PROTEIN 29"/>
    <property type="match status" value="1"/>
</dbReference>
<evidence type="ECO:0000256" key="5">
    <source>
        <dbReference type="ARBA" id="ARBA00038253"/>
    </source>
</evidence>
<sequence length="227" mass="25161">MTKHKNEKGQLNVEEALTTSEAFLVKNKKNLIGGLIAIIVIIAGVLIYKNIYAGPKEKNAQEAIFLGEEYFNQGQFEMALNGDSISFDGLIKVADQYSGTKSGNLANYYIGISFQKLGQFENAIKYLEKFNAKDKMLYPASLLALGNCYVEVDKIDKAISTLEKAASLADNNTISPMALRQAGILLEKTGKYKEALTNYTKIKDSYFNSPISVDIDKYIERAKAQIN</sequence>
<keyword evidence="4 6" id="KW-0802">TPR repeat</keyword>
<feature type="repeat" description="TPR" evidence="6">
    <location>
        <begin position="139"/>
        <end position="172"/>
    </location>
</feature>
<dbReference type="Pfam" id="PF13174">
    <property type="entry name" value="TPR_6"/>
    <property type="match status" value="1"/>
</dbReference>
<dbReference type="eggNOG" id="COG0457">
    <property type="taxonomic scope" value="Bacteria"/>
</dbReference>
<evidence type="ECO:0000256" key="7">
    <source>
        <dbReference type="SAM" id="Phobius"/>
    </source>
</evidence>
<dbReference type="STRING" id="679937.Bcop_0936"/>
<dbReference type="HOGENOM" id="CLU_096069_0_1_10"/>
<evidence type="ECO:0000256" key="6">
    <source>
        <dbReference type="PROSITE-ProRule" id="PRU00339"/>
    </source>
</evidence>
<evidence type="ECO:0000256" key="4">
    <source>
        <dbReference type="ARBA" id="ARBA00022803"/>
    </source>
</evidence>
<keyword evidence="2" id="KW-0963">Cytoplasm</keyword>
<accession>F3ZU42</accession>
<dbReference type="SUPFAM" id="SSF48452">
    <property type="entry name" value="TPR-like"/>
    <property type="match status" value="1"/>
</dbReference>
<dbReference type="GO" id="GO:0005737">
    <property type="term" value="C:cytoplasm"/>
    <property type="evidence" value="ECO:0007669"/>
    <property type="project" value="UniProtKB-SubCell"/>
</dbReference>
<evidence type="ECO:0000313" key="9">
    <source>
        <dbReference type="Proteomes" id="UP000018439"/>
    </source>
</evidence>
<dbReference type="OrthoDB" id="9808622at2"/>
<keyword evidence="7" id="KW-0812">Transmembrane</keyword>
<dbReference type="InterPro" id="IPR051476">
    <property type="entry name" value="Bac_ResReg_Asp_Phosphatase"/>
</dbReference>
<dbReference type="Pfam" id="PF13181">
    <property type="entry name" value="TPR_8"/>
    <property type="match status" value="1"/>
</dbReference>
<dbReference type="Proteomes" id="UP000018439">
    <property type="component" value="Chromosome"/>
</dbReference>
<proteinExistence type="inferred from homology"/>
<dbReference type="SMART" id="SM00028">
    <property type="entry name" value="TPR"/>
    <property type="match status" value="3"/>
</dbReference>
<dbReference type="AlphaFoldDB" id="F3ZU42"/>
<gene>
    <name evidence="8" type="ORF">Bcop_0936</name>
</gene>
<name>F3ZU42_9BACE</name>
<dbReference type="InterPro" id="IPR019734">
    <property type="entry name" value="TPR_rpt"/>
</dbReference>
<keyword evidence="7" id="KW-1133">Transmembrane helix</keyword>
<protein>
    <submittedName>
        <fullName evidence="8">Tetratricopeptide TPR_1 repeat-containing protein</fullName>
    </submittedName>
</protein>
<keyword evidence="9" id="KW-1185">Reference proteome</keyword>
<dbReference type="Gene3D" id="1.25.40.10">
    <property type="entry name" value="Tetratricopeptide repeat domain"/>
    <property type="match status" value="2"/>
</dbReference>
<dbReference type="InterPro" id="IPR011990">
    <property type="entry name" value="TPR-like_helical_dom_sf"/>
</dbReference>
<evidence type="ECO:0000313" key="8">
    <source>
        <dbReference type="EMBL" id="EGJ71143.1"/>
    </source>
</evidence>
<reference evidence="8 9" key="1">
    <citation type="journal article" date="2011" name="Stand. Genomic Sci.">
        <title>Non-contiguous finished genome sequence of Bacteroides coprosuis type strain (PC139).</title>
        <authorList>
            <person name="Land M."/>
            <person name="Held B."/>
            <person name="Gronow S."/>
            <person name="Abt B."/>
            <person name="Lucas S."/>
            <person name="Del Rio T.G."/>
            <person name="Nolan M."/>
            <person name="Tice H."/>
            <person name="Cheng J.F."/>
            <person name="Pitluck S."/>
            <person name="Liolios K."/>
            <person name="Pagani I."/>
            <person name="Ivanova N."/>
            <person name="Mavromatis K."/>
            <person name="Mikhailova N."/>
            <person name="Pati A."/>
            <person name="Tapia R."/>
            <person name="Han C."/>
            <person name="Goodwin L."/>
            <person name="Chen A."/>
            <person name="Palaniappan K."/>
            <person name="Hauser L."/>
            <person name="Brambilla E.M."/>
            <person name="Rohde M."/>
            <person name="Goker M."/>
            <person name="Detter J.C."/>
            <person name="Woyke T."/>
            <person name="Bristow J."/>
            <person name="Eisen J.A."/>
            <person name="Markowitz V."/>
            <person name="Hugenholtz P."/>
            <person name="Kyrpides N.C."/>
            <person name="Klenk H.P."/>
            <person name="Lapidus A."/>
        </authorList>
    </citation>
    <scope>NUCLEOTIDE SEQUENCE [LARGE SCALE GENOMIC DNA]</scope>
    <source>
        <strain evidence="8 9">DSM 18011</strain>
    </source>
</reference>
<evidence type="ECO:0000256" key="2">
    <source>
        <dbReference type="ARBA" id="ARBA00022490"/>
    </source>
</evidence>
<keyword evidence="3" id="KW-0677">Repeat</keyword>
<dbReference type="PROSITE" id="PS50005">
    <property type="entry name" value="TPR"/>
    <property type="match status" value="1"/>
</dbReference>
<organism evidence="8 9">
    <name type="scientific">Bacteroides coprosuis DSM 18011</name>
    <dbReference type="NCBI Taxonomy" id="679937"/>
    <lineage>
        <taxon>Bacteria</taxon>
        <taxon>Pseudomonadati</taxon>
        <taxon>Bacteroidota</taxon>
        <taxon>Bacteroidia</taxon>
        <taxon>Bacteroidales</taxon>
        <taxon>Bacteroidaceae</taxon>
        <taxon>Bacteroides</taxon>
    </lineage>
</organism>
<feature type="transmembrane region" description="Helical" evidence="7">
    <location>
        <begin position="31"/>
        <end position="48"/>
    </location>
</feature>